<dbReference type="GO" id="GO:0005886">
    <property type="term" value="C:plasma membrane"/>
    <property type="evidence" value="ECO:0007669"/>
    <property type="project" value="UniProtKB-SubCell"/>
</dbReference>
<protein>
    <submittedName>
        <fullName evidence="15">Olfactory receptor 12D2-like</fullName>
    </submittedName>
</protein>
<evidence type="ECO:0000313" key="15">
    <source>
        <dbReference type="RefSeq" id="XP_021005690.1"/>
    </source>
</evidence>
<name>A0A6P5P0T4_MUSCR</name>
<gene>
    <name evidence="15" type="primary">LOC110284312</name>
</gene>
<evidence type="ECO:0000256" key="9">
    <source>
        <dbReference type="ARBA" id="ARBA00023170"/>
    </source>
</evidence>
<dbReference type="GO" id="GO:0004984">
    <property type="term" value="F:olfactory receptor activity"/>
    <property type="evidence" value="ECO:0007669"/>
    <property type="project" value="InterPro"/>
</dbReference>
<evidence type="ECO:0000256" key="5">
    <source>
        <dbReference type="ARBA" id="ARBA00022725"/>
    </source>
</evidence>
<feature type="transmembrane region" description="Helical" evidence="11">
    <location>
        <begin position="130"/>
        <end position="150"/>
    </location>
</feature>
<keyword evidence="12" id="KW-0732">Signal</keyword>
<evidence type="ECO:0000256" key="6">
    <source>
        <dbReference type="ARBA" id="ARBA00022989"/>
    </source>
</evidence>
<keyword evidence="9" id="KW-0675">Receptor</keyword>
<evidence type="ECO:0000256" key="7">
    <source>
        <dbReference type="ARBA" id="ARBA00023040"/>
    </source>
</evidence>
<keyword evidence="14" id="KW-1185">Reference proteome</keyword>
<dbReference type="PANTHER" id="PTHR26452">
    <property type="entry name" value="OLFACTORY RECEPTOR"/>
    <property type="match status" value="1"/>
</dbReference>
<feature type="transmembrane region" description="Helical" evidence="11">
    <location>
        <begin position="96"/>
        <end position="118"/>
    </location>
</feature>
<dbReference type="Proteomes" id="UP000515126">
    <property type="component" value="Chromosome 17"/>
</dbReference>
<feature type="transmembrane region" description="Helical" evidence="11">
    <location>
        <begin position="63"/>
        <end position="84"/>
    </location>
</feature>
<dbReference type="PRINTS" id="PR00245">
    <property type="entry name" value="OLFACTORYR"/>
</dbReference>
<feature type="domain" description="G-protein coupled receptors family 1 profile" evidence="13">
    <location>
        <begin position="1"/>
        <end position="148"/>
    </location>
</feature>
<reference evidence="15" key="1">
    <citation type="submission" date="2025-08" db="UniProtKB">
        <authorList>
            <consortium name="RefSeq"/>
        </authorList>
    </citation>
    <scope>IDENTIFICATION</scope>
</reference>
<dbReference type="SUPFAM" id="SSF81321">
    <property type="entry name" value="Family A G protein-coupled receptor-like"/>
    <property type="match status" value="1"/>
</dbReference>
<evidence type="ECO:0000256" key="11">
    <source>
        <dbReference type="SAM" id="Phobius"/>
    </source>
</evidence>
<organism evidence="14 15">
    <name type="scientific">Mus caroli</name>
    <name type="common">Ryukyu mouse</name>
    <name type="synonym">Ricefield mouse</name>
    <dbReference type="NCBI Taxonomy" id="10089"/>
    <lineage>
        <taxon>Eukaryota</taxon>
        <taxon>Metazoa</taxon>
        <taxon>Chordata</taxon>
        <taxon>Craniata</taxon>
        <taxon>Vertebrata</taxon>
        <taxon>Euteleostomi</taxon>
        <taxon>Mammalia</taxon>
        <taxon>Eutheria</taxon>
        <taxon>Euarchontoglires</taxon>
        <taxon>Glires</taxon>
        <taxon>Rodentia</taxon>
        <taxon>Myomorpha</taxon>
        <taxon>Muroidea</taxon>
        <taxon>Muridae</taxon>
        <taxon>Murinae</taxon>
        <taxon>Mus</taxon>
        <taxon>Mus</taxon>
    </lineage>
</organism>
<comment type="subcellular location">
    <subcellularLocation>
        <location evidence="1">Cell membrane</location>
        <topology evidence="1">Multi-pass membrane protein</topology>
    </subcellularLocation>
</comment>
<keyword evidence="8 11" id="KW-0472">Membrane</keyword>
<dbReference type="GeneID" id="110284312"/>
<keyword evidence="5" id="KW-0552">Olfaction</keyword>
<evidence type="ECO:0000256" key="8">
    <source>
        <dbReference type="ARBA" id="ARBA00023136"/>
    </source>
</evidence>
<keyword evidence="4 11" id="KW-0812">Transmembrane</keyword>
<evidence type="ECO:0000256" key="1">
    <source>
        <dbReference type="ARBA" id="ARBA00004651"/>
    </source>
</evidence>
<evidence type="ECO:0000259" key="13">
    <source>
        <dbReference type="PROSITE" id="PS50262"/>
    </source>
</evidence>
<dbReference type="InterPro" id="IPR000725">
    <property type="entry name" value="Olfact_rcpt"/>
</dbReference>
<proteinExistence type="predicted"/>
<dbReference type="Pfam" id="PF13853">
    <property type="entry name" value="7tm_4"/>
    <property type="match status" value="1"/>
</dbReference>
<evidence type="ECO:0000256" key="4">
    <source>
        <dbReference type="ARBA" id="ARBA00022692"/>
    </source>
</evidence>
<dbReference type="PROSITE" id="PS50262">
    <property type="entry name" value="G_PROTEIN_RECEP_F1_2"/>
    <property type="match status" value="1"/>
</dbReference>
<evidence type="ECO:0000313" key="14">
    <source>
        <dbReference type="Proteomes" id="UP000515126"/>
    </source>
</evidence>
<dbReference type="InterPro" id="IPR050516">
    <property type="entry name" value="Olfactory_GPCR"/>
</dbReference>
<dbReference type="GO" id="GO:0004930">
    <property type="term" value="F:G protein-coupled receptor activity"/>
    <property type="evidence" value="ECO:0007669"/>
    <property type="project" value="UniProtKB-KW"/>
</dbReference>
<keyword evidence="7" id="KW-0297">G-protein coupled receptor</keyword>
<sequence length="167" mass="19025">MTVTIWTLGFFHALLHSVMTSRLSFCGPNHVHHFFCDIKPLLDLACGNTELNLWLLNTVTGTIALTSFFLIFLSYFYIITNLLLKTRSCSMLHKALSTCASHFMVVVLFYAPVLFTYIRLASGSSLDQDTIIAIMYSVVTPALNPLIYTLRNKEVRSALNRKVRRWL</sequence>
<accession>A0A6P5P0T4</accession>
<evidence type="ECO:0000256" key="3">
    <source>
        <dbReference type="ARBA" id="ARBA00022606"/>
    </source>
</evidence>
<evidence type="ECO:0000256" key="12">
    <source>
        <dbReference type="SAM" id="SignalP"/>
    </source>
</evidence>
<evidence type="ECO:0000256" key="2">
    <source>
        <dbReference type="ARBA" id="ARBA00022475"/>
    </source>
</evidence>
<evidence type="ECO:0000256" key="10">
    <source>
        <dbReference type="ARBA" id="ARBA00023224"/>
    </source>
</evidence>
<dbReference type="KEGG" id="mcal:110284312"/>
<dbReference type="RefSeq" id="XP_021005690.1">
    <property type="nucleotide sequence ID" value="XM_021150031.1"/>
</dbReference>
<dbReference type="InterPro" id="IPR017452">
    <property type="entry name" value="GPCR_Rhodpsn_7TM"/>
</dbReference>
<feature type="chain" id="PRO_5027550290" evidence="12">
    <location>
        <begin position="21"/>
        <end position="167"/>
    </location>
</feature>
<feature type="signal peptide" evidence="12">
    <location>
        <begin position="1"/>
        <end position="20"/>
    </location>
</feature>
<keyword evidence="6 11" id="KW-1133">Transmembrane helix</keyword>
<keyword evidence="10" id="KW-0807">Transducer</keyword>
<keyword evidence="3" id="KW-0716">Sensory transduction</keyword>
<dbReference type="AlphaFoldDB" id="A0A6P5P0T4"/>
<dbReference type="Gene3D" id="1.20.1070.10">
    <property type="entry name" value="Rhodopsin 7-helix transmembrane proteins"/>
    <property type="match status" value="1"/>
</dbReference>
<keyword evidence="2" id="KW-1003">Cell membrane</keyword>